<evidence type="ECO:0000313" key="3">
    <source>
        <dbReference type="Proteomes" id="UP001523262"/>
    </source>
</evidence>
<comment type="caution">
    <text evidence="2">The sequence shown here is derived from an EMBL/GenBank/DDBJ whole genome shotgun (WGS) entry which is preliminary data.</text>
</comment>
<dbReference type="Gene3D" id="3.40.50.2000">
    <property type="entry name" value="Glycogen Phosphorylase B"/>
    <property type="match status" value="2"/>
</dbReference>
<reference evidence="2 3" key="1">
    <citation type="submission" date="2022-06" db="EMBL/GenBank/DDBJ databases">
        <authorList>
            <person name="Jeon C.O."/>
        </authorList>
    </citation>
    <scope>NUCLEOTIDE SEQUENCE [LARGE SCALE GENOMIC DNA]</scope>
    <source>
        <strain evidence="2 3">KCTC 13943</strain>
    </source>
</reference>
<gene>
    <name evidence="2" type="ORF">NDK43_30575</name>
</gene>
<keyword evidence="3" id="KW-1185">Reference proteome</keyword>
<protein>
    <submittedName>
        <fullName evidence="2">Glycosyltransferase family 4 protein</fullName>
    </submittedName>
</protein>
<dbReference type="CDD" id="cd03801">
    <property type="entry name" value="GT4_PimA-like"/>
    <property type="match status" value="1"/>
</dbReference>
<dbReference type="Proteomes" id="UP001523262">
    <property type="component" value="Unassembled WGS sequence"/>
</dbReference>
<dbReference type="InterPro" id="IPR050194">
    <property type="entry name" value="Glycosyltransferase_grp1"/>
</dbReference>
<evidence type="ECO:0000313" key="2">
    <source>
        <dbReference type="EMBL" id="MCM2535834.1"/>
    </source>
</evidence>
<accession>A0ABT0WID3</accession>
<dbReference type="InterPro" id="IPR001296">
    <property type="entry name" value="Glyco_trans_1"/>
</dbReference>
<dbReference type="EMBL" id="JAMQCR010000003">
    <property type="protein sequence ID" value="MCM2535834.1"/>
    <property type="molecule type" value="Genomic_DNA"/>
</dbReference>
<evidence type="ECO:0000259" key="1">
    <source>
        <dbReference type="Pfam" id="PF00534"/>
    </source>
</evidence>
<dbReference type="SUPFAM" id="SSF53756">
    <property type="entry name" value="UDP-Glycosyltransferase/glycogen phosphorylase"/>
    <property type="match status" value="1"/>
</dbReference>
<organism evidence="2 3">
    <name type="scientific">Neobacillus pocheonensis</name>
    <dbReference type="NCBI Taxonomy" id="363869"/>
    <lineage>
        <taxon>Bacteria</taxon>
        <taxon>Bacillati</taxon>
        <taxon>Bacillota</taxon>
        <taxon>Bacilli</taxon>
        <taxon>Bacillales</taxon>
        <taxon>Bacillaceae</taxon>
        <taxon>Neobacillus</taxon>
    </lineage>
</organism>
<dbReference type="PANTHER" id="PTHR45947">
    <property type="entry name" value="SULFOQUINOVOSYL TRANSFERASE SQD2"/>
    <property type="match status" value="1"/>
</dbReference>
<name>A0ABT0WID3_9BACI</name>
<proteinExistence type="predicted"/>
<dbReference type="Pfam" id="PF00534">
    <property type="entry name" value="Glycos_transf_1"/>
    <property type="match status" value="1"/>
</dbReference>
<dbReference type="PANTHER" id="PTHR45947:SF3">
    <property type="entry name" value="SULFOQUINOVOSYL TRANSFERASE SQD2"/>
    <property type="match status" value="1"/>
</dbReference>
<feature type="domain" description="Glycosyl transferase family 1" evidence="1">
    <location>
        <begin position="186"/>
        <end position="343"/>
    </location>
</feature>
<sequence>MKIAFITNLRAPYRTLQLNEFSKIKNITLNVYYTDKQSENRVWDVNKAVGFKEIDLDGINLFKKLGYLNKGLVKIVTTHDLLILGGYEKPTYIVLSILCRILKKPYILLFDGISTHKLEENKNNLKTIIKKLVIKKADFILGNGNVSKRYFSEIFSYPNEKILNQYLTVDTKKIESMYKDKEKYKIEYREKLGIKKDEKVLIYSGRLINIKNVESVIEAVSKLKKRDLVFLITGGGILEEHLKQRAKELKIKLIITGFLPDQDELFKHYFVGDALILPSFDEAWGLVVNEALVAGLPVLVSRHCGCANDLVIPKQNGYIFNPFDVNEISKCIENVISKDDNAAYSKKSKEIALNWTFENSRKNLEHILSNYEKMAAEI</sequence>